<comment type="caution">
    <text evidence="1">The sequence shown here is derived from an EMBL/GenBank/DDBJ whole genome shotgun (WGS) entry which is preliminary data.</text>
</comment>
<accession>A0A2T3J7Y8</accession>
<gene>
    <name evidence="1" type="ORF">C9J12_25470</name>
</gene>
<dbReference type="OrthoDB" id="7064546at2"/>
<name>A0A2T3J7Y8_9GAMM</name>
<proteinExistence type="predicted"/>
<dbReference type="Proteomes" id="UP000240987">
    <property type="component" value="Unassembled WGS sequence"/>
</dbReference>
<reference evidence="1 2" key="1">
    <citation type="submission" date="2018-01" db="EMBL/GenBank/DDBJ databases">
        <title>Whole genome sequencing of Histamine producing bacteria.</title>
        <authorList>
            <person name="Butler K."/>
        </authorList>
    </citation>
    <scope>NUCLEOTIDE SEQUENCE [LARGE SCALE GENOMIC DNA]</scope>
    <source>
        <strain evidence="1 2">JCM 12947</strain>
    </source>
</reference>
<protein>
    <submittedName>
        <fullName evidence="1">Uncharacterized protein</fullName>
    </submittedName>
</protein>
<evidence type="ECO:0000313" key="1">
    <source>
        <dbReference type="EMBL" id="PSU44846.1"/>
    </source>
</evidence>
<dbReference type="AlphaFoldDB" id="A0A2T3J7Y8"/>
<keyword evidence="2" id="KW-1185">Reference proteome</keyword>
<organism evidence="1 2">
    <name type="scientific">Photobacterium frigidiphilum</name>
    <dbReference type="NCBI Taxonomy" id="264736"/>
    <lineage>
        <taxon>Bacteria</taxon>
        <taxon>Pseudomonadati</taxon>
        <taxon>Pseudomonadota</taxon>
        <taxon>Gammaproteobacteria</taxon>
        <taxon>Vibrionales</taxon>
        <taxon>Vibrionaceae</taxon>
        <taxon>Photobacterium</taxon>
    </lineage>
</organism>
<dbReference type="EMBL" id="PYMJ01000041">
    <property type="protein sequence ID" value="PSU44846.1"/>
    <property type="molecule type" value="Genomic_DNA"/>
</dbReference>
<evidence type="ECO:0000313" key="2">
    <source>
        <dbReference type="Proteomes" id="UP000240987"/>
    </source>
</evidence>
<sequence length="123" mass="14321">MARNPVVQVACEPELYKKIGDYQKEKGIQSKAEAVRELIDFAFRVLEHSSEEEAVSMRVLMEKVLELSTKNLYMQNNIYFQTYNEEKYSGDHSASNARKRVTFEKAEEFVERFLAGEEKEGDK</sequence>
<dbReference type="RefSeq" id="WP_107245267.1">
    <property type="nucleotide sequence ID" value="NZ_PYMJ01000041.1"/>
</dbReference>